<sequence>MFMSVGYPRVKEIVEQDVASGVIYLNLSALRFNTPEIRPYLDTSTSAARKARRP</sequence>
<evidence type="ECO:0000313" key="3">
    <source>
        <dbReference type="Proteomes" id="UP001422074"/>
    </source>
</evidence>
<dbReference type="InterPro" id="IPR024719">
    <property type="entry name" value="HpaB/PvcC/4-BUDH_C"/>
</dbReference>
<organism evidence="2 3">
    <name type="scientific">Sinomonas halotolerans</name>
    <dbReference type="NCBI Taxonomy" id="1644133"/>
    <lineage>
        <taxon>Bacteria</taxon>
        <taxon>Bacillati</taxon>
        <taxon>Actinomycetota</taxon>
        <taxon>Actinomycetes</taxon>
        <taxon>Micrococcales</taxon>
        <taxon>Micrococcaceae</taxon>
        <taxon>Sinomonas</taxon>
    </lineage>
</organism>
<proteinExistence type="predicted"/>
<accession>A0ABU9WZ33</accession>
<dbReference type="Pfam" id="PF03241">
    <property type="entry name" value="HpaB"/>
    <property type="match status" value="1"/>
</dbReference>
<dbReference type="Gene3D" id="1.20.140.10">
    <property type="entry name" value="Butyryl-CoA Dehydrogenase, subunit A, domain 3"/>
    <property type="match status" value="1"/>
</dbReference>
<dbReference type="RefSeq" id="WP_345884511.1">
    <property type="nucleotide sequence ID" value="NZ_JBDFRB010000005.1"/>
</dbReference>
<dbReference type="Proteomes" id="UP001422074">
    <property type="component" value="Unassembled WGS sequence"/>
</dbReference>
<name>A0ABU9WZ33_9MICC</name>
<evidence type="ECO:0000259" key="1">
    <source>
        <dbReference type="Pfam" id="PF03241"/>
    </source>
</evidence>
<protein>
    <submittedName>
        <fullName evidence="2">4-hydroxyphenylacetate 3-hydroxylase C-terminal domain-containing protein</fullName>
    </submittedName>
</protein>
<gene>
    <name evidence="2" type="ORF">ABCQ75_07930</name>
</gene>
<feature type="domain" description="HpaB/PvcC/4-BUDH C-terminal" evidence="1">
    <location>
        <begin position="2"/>
        <end position="48"/>
    </location>
</feature>
<comment type="caution">
    <text evidence="2">The sequence shown here is derived from an EMBL/GenBank/DDBJ whole genome shotgun (WGS) entry which is preliminary data.</text>
</comment>
<reference evidence="2 3" key="1">
    <citation type="submission" date="2024-05" db="EMBL/GenBank/DDBJ databases">
        <title>Sinomonas sp. nov., isolated from a waste landfill.</title>
        <authorList>
            <person name="Zhao Y."/>
        </authorList>
    </citation>
    <scope>NUCLEOTIDE SEQUENCE [LARGE SCALE GENOMIC DNA]</scope>
    <source>
        <strain evidence="2 3">CCTCC AB2014300</strain>
    </source>
</reference>
<keyword evidence="3" id="KW-1185">Reference proteome</keyword>
<evidence type="ECO:0000313" key="2">
    <source>
        <dbReference type="EMBL" id="MEN2744468.1"/>
    </source>
</evidence>
<dbReference type="EMBL" id="JBDFRB010000005">
    <property type="protein sequence ID" value="MEN2744468.1"/>
    <property type="molecule type" value="Genomic_DNA"/>
</dbReference>